<sequence length="217" mass="24566">MKRGRPGGVARARDGRTTRKRTPSRATALRPWPAGEQPLAGAALTPPRPRPRGNAHQWVSFLSHHWRKREKRPDFKRGLAWRGNQLKPCLLNLETPPPFSHHCLEKNSPSQIWSSNLDLAASQTRNLFRKKPSRGSWVSNLLAKKDAATLGPGRISGFGGAPFFPADFVPCRSHWLDRRNAWRCCRTHREAMIKVLDKRLWTDHGSLAKGAPMLTRL</sequence>
<dbReference type="EMBL" id="JAINUF010000009">
    <property type="protein sequence ID" value="KAJ8350504.1"/>
    <property type="molecule type" value="Genomic_DNA"/>
</dbReference>
<organism evidence="2 3">
    <name type="scientific">Synaphobranchus kaupii</name>
    <name type="common">Kaup's arrowtooth eel</name>
    <dbReference type="NCBI Taxonomy" id="118154"/>
    <lineage>
        <taxon>Eukaryota</taxon>
        <taxon>Metazoa</taxon>
        <taxon>Chordata</taxon>
        <taxon>Craniata</taxon>
        <taxon>Vertebrata</taxon>
        <taxon>Euteleostomi</taxon>
        <taxon>Actinopterygii</taxon>
        <taxon>Neopterygii</taxon>
        <taxon>Teleostei</taxon>
        <taxon>Anguilliformes</taxon>
        <taxon>Synaphobranchidae</taxon>
        <taxon>Synaphobranchus</taxon>
    </lineage>
</organism>
<protein>
    <submittedName>
        <fullName evidence="2">Uncharacterized protein</fullName>
    </submittedName>
</protein>
<keyword evidence="3" id="KW-1185">Reference proteome</keyword>
<dbReference type="Proteomes" id="UP001152622">
    <property type="component" value="Chromosome 9"/>
</dbReference>
<evidence type="ECO:0000313" key="3">
    <source>
        <dbReference type="Proteomes" id="UP001152622"/>
    </source>
</evidence>
<proteinExistence type="predicted"/>
<evidence type="ECO:0000313" key="2">
    <source>
        <dbReference type="EMBL" id="KAJ8350504.1"/>
    </source>
</evidence>
<dbReference type="AlphaFoldDB" id="A0A9Q1F3V4"/>
<feature type="region of interest" description="Disordered" evidence="1">
    <location>
        <begin position="1"/>
        <end position="54"/>
    </location>
</feature>
<gene>
    <name evidence="2" type="ORF">SKAU_G00256340</name>
</gene>
<accession>A0A9Q1F3V4</accession>
<comment type="caution">
    <text evidence="2">The sequence shown here is derived from an EMBL/GenBank/DDBJ whole genome shotgun (WGS) entry which is preliminary data.</text>
</comment>
<evidence type="ECO:0000256" key="1">
    <source>
        <dbReference type="SAM" id="MobiDB-lite"/>
    </source>
</evidence>
<reference evidence="2" key="1">
    <citation type="journal article" date="2023" name="Science">
        <title>Genome structures resolve the early diversification of teleost fishes.</title>
        <authorList>
            <person name="Parey E."/>
            <person name="Louis A."/>
            <person name="Montfort J."/>
            <person name="Bouchez O."/>
            <person name="Roques C."/>
            <person name="Iampietro C."/>
            <person name="Lluch J."/>
            <person name="Castinel A."/>
            <person name="Donnadieu C."/>
            <person name="Desvignes T."/>
            <person name="Floi Bucao C."/>
            <person name="Jouanno E."/>
            <person name="Wen M."/>
            <person name="Mejri S."/>
            <person name="Dirks R."/>
            <person name="Jansen H."/>
            <person name="Henkel C."/>
            <person name="Chen W.J."/>
            <person name="Zahm M."/>
            <person name="Cabau C."/>
            <person name="Klopp C."/>
            <person name="Thompson A.W."/>
            <person name="Robinson-Rechavi M."/>
            <person name="Braasch I."/>
            <person name="Lecointre G."/>
            <person name="Bobe J."/>
            <person name="Postlethwait J.H."/>
            <person name="Berthelot C."/>
            <person name="Roest Crollius H."/>
            <person name="Guiguen Y."/>
        </authorList>
    </citation>
    <scope>NUCLEOTIDE SEQUENCE</scope>
    <source>
        <strain evidence="2">WJC10195</strain>
    </source>
</reference>
<name>A0A9Q1F3V4_SYNKA</name>